<evidence type="ECO:0000313" key="2">
    <source>
        <dbReference type="Proteomes" id="UP000805614"/>
    </source>
</evidence>
<sequence length="179" mass="18508">MTEPAHKLIVIGFDDPLKANEFLLAAVRLQRHEQIRLHDAVFIERDASGRASVRETQDMTPGRGALGGAIWGLLIGTLMGGPIGGLIGGAASAGGGALLGKLIDTGIKDEKVRALRDAVPPGTTALALLVSHLSLGDLQRELARFPGATLVESDLSQAAVTAVRIALGEQEDPGAGRAP</sequence>
<reference evidence="1 2" key="1">
    <citation type="submission" date="2020-06" db="EMBL/GenBank/DDBJ databases">
        <title>Actinomadura xiongansis sp. nov., isolated from soil of Baiyangdian.</title>
        <authorList>
            <person name="Zhang X."/>
        </authorList>
    </citation>
    <scope>NUCLEOTIDE SEQUENCE [LARGE SCALE GENOMIC DNA]</scope>
    <source>
        <strain evidence="1 2">HBUM206468</strain>
    </source>
</reference>
<protein>
    <submittedName>
        <fullName evidence="1">DUF1269 domain-containing protein</fullName>
    </submittedName>
</protein>
<evidence type="ECO:0000313" key="1">
    <source>
        <dbReference type="EMBL" id="MBC6465574.1"/>
    </source>
</evidence>
<gene>
    <name evidence="1" type="ORF">HKK74_08710</name>
</gene>
<dbReference type="Pfam" id="PF06897">
    <property type="entry name" value="DUF1269"/>
    <property type="match status" value="1"/>
</dbReference>
<keyword evidence="2" id="KW-1185">Reference proteome</keyword>
<name>A0ABR7LL64_9ACTN</name>
<dbReference type="RefSeq" id="WP_187242553.1">
    <property type="nucleotide sequence ID" value="NZ_BAAAOK010000015.1"/>
</dbReference>
<dbReference type="EMBL" id="JABVEC010000004">
    <property type="protein sequence ID" value="MBC6465574.1"/>
    <property type="molecule type" value="Genomic_DNA"/>
</dbReference>
<accession>A0ABR7LL64</accession>
<comment type="caution">
    <text evidence="1">The sequence shown here is derived from an EMBL/GenBank/DDBJ whole genome shotgun (WGS) entry which is preliminary data.</text>
</comment>
<dbReference type="InterPro" id="IPR009200">
    <property type="entry name" value="DUF1269_membrane"/>
</dbReference>
<proteinExistence type="predicted"/>
<organism evidence="1 2">
    <name type="scientific">Actinomadura alba</name>
    <dbReference type="NCBI Taxonomy" id="406431"/>
    <lineage>
        <taxon>Bacteria</taxon>
        <taxon>Bacillati</taxon>
        <taxon>Actinomycetota</taxon>
        <taxon>Actinomycetes</taxon>
        <taxon>Streptosporangiales</taxon>
        <taxon>Thermomonosporaceae</taxon>
        <taxon>Actinomadura</taxon>
    </lineage>
</organism>
<dbReference type="Proteomes" id="UP000805614">
    <property type="component" value="Unassembled WGS sequence"/>
</dbReference>